<evidence type="ECO:0000313" key="2">
    <source>
        <dbReference type="WBParaSite" id="PSAMB.scaffold2388size23462.g17601.t1"/>
    </source>
</evidence>
<organism evidence="1 2">
    <name type="scientific">Plectus sambesii</name>
    <dbReference type="NCBI Taxonomy" id="2011161"/>
    <lineage>
        <taxon>Eukaryota</taxon>
        <taxon>Metazoa</taxon>
        <taxon>Ecdysozoa</taxon>
        <taxon>Nematoda</taxon>
        <taxon>Chromadorea</taxon>
        <taxon>Plectida</taxon>
        <taxon>Plectina</taxon>
        <taxon>Plectoidea</taxon>
        <taxon>Plectidae</taxon>
        <taxon>Plectus</taxon>
    </lineage>
</organism>
<evidence type="ECO:0000313" key="1">
    <source>
        <dbReference type="Proteomes" id="UP000887566"/>
    </source>
</evidence>
<dbReference type="AlphaFoldDB" id="A0A914VTN4"/>
<name>A0A914VTN4_9BILA</name>
<reference evidence="2" key="1">
    <citation type="submission" date="2022-11" db="UniProtKB">
        <authorList>
            <consortium name="WormBaseParasite"/>
        </authorList>
    </citation>
    <scope>IDENTIFICATION</scope>
</reference>
<dbReference type="Proteomes" id="UP000887566">
    <property type="component" value="Unplaced"/>
</dbReference>
<sequence length="106" mass="11690">MLLCRTPRSRMTSSTSDAVSYPFPTKSRVFFLDFALDCARFSVNMREQLGRGGVMEFGGCSVCSSGSSMARAVVREEPQAVSRDDKEVEDRYRPAVLASLPISTLI</sequence>
<protein>
    <submittedName>
        <fullName evidence="2">Uncharacterized protein</fullName>
    </submittedName>
</protein>
<keyword evidence="1" id="KW-1185">Reference proteome</keyword>
<proteinExistence type="predicted"/>
<accession>A0A914VTN4</accession>
<dbReference type="WBParaSite" id="PSAMB.scaffold2388size23462.g17601.t1">
    <property type="protein sequence ID" value="PSAMB.scaffold2388size23462.g17601.t1"/>
    <property type="gene ID" value="PSAMB.scaffold2388size23462.g17601"/>
</dbReference>